<dbReference type="EMBL" id="BDSA01000001">
    <property type="protein sequence ID" value="GBE59188.1"/>
    <property type="molecule type" value="Genomic_DNA"/>
</dbReference>
<dbReference type="PROSITE" id="PS50222">
    <property type="entry name" value="EF_HAND_2"/>
    <property type="match status" value="1"/>
</dbReference>
<comment type="caution">
    <text evidence="4">The sequence shown here is derived from an EMBL/GenBank/DDBJ whole genome shotgun (WGS) entry which is preliminary data.</text>
</comment>
<gene>
    <name evidence="4" type="ORF">BOVATA_006810</name>
</gene>
<keyword evidence="2" id="KW-0812">Transmembrane</keyword>
<dbReference type="GO" id="GO:0005509">
    <property type="term" value="F:calcium ion binding"/>
    <property type="evidence" value="ECO:0007669"/>
    <property type="project" value="InterPro"/>
</dbReference>
<keyword evidence="2" id="KW-0472">Membrane</keyword>
<reference evidence="4 5" key="1">
    <citation type="journal article" date="2017" name="BMC Genomics">
        <title>Whole-genome assembly of Babesia ovata and comparative genomics between closely related pathogens.</title>
        <authorList>
            <person name="Yamagishi J."/>
            <person name="Asada M."/>
            <person name="Hakimi H."/>
            <person name="Tanaka T.Q."/>
            <person name="Sugimoto C."/>
            <person name="Kawazu S."/>
        </authorList>
    </citation>
    <scope>NUCLEOTIDE SEQUENCE [LARGE SCALE GENOMIC DNA]</scope>
    <source>
        <strain evidence="4 5">Miyake</strain>
    </source>
</reference>
<dbReference type="OrthoDB" id="364450at2759"/>
<dbReference type="InterPro" id="IPR018247">
    <property type="entry name" value="EF_Hand_1_Ca_BS"/>
</dbReference>
<dbReference type="RefSeq" id="XP_028865431.1">
    <property type="nucleotide sequence ID" value="XM_029009598.1"/>
</dbReference>
<keyword evidence="5" id="KW-1185">Reference proteome</keyword>
<evidence type="ECO:0000313" key="5">
    <source>
        <dbReference type="Proteomes" id="UP000236319"/>
    </source>
</evidence>
<dbReference type="Gene3D" id="1.10.238.10">
    <property type="entry name" value="EF-hand"/>
    <property type="match status" value="1"/>
</dbReference>
<sequence length="549" mass="61272">MAGHLPCGIKAVMACLYAFPFTYLLALLITRLAPFDGAGITQLIRSGLCTSSFTQDWVGGVWSCKGAKGAKDGLIYFQDVSFFTDGGVTGVTLVRTTKTKDGFTVDELSGVTHAAYELIRVCQRLEEPLKRQSDTNTHGLNLLRDVCPFLEAHIARNMPDKTLVGHTDDTWELVHVLLSSVGNVKGMAMTGFLSRLELAHDKERTSAKQRAGDQHIINMLRPVVMYLAEHAEHRLPAEKITSNKLIKMESPLSHVAQYAIPTFLAPGIGVAKETVIRLLSTFPEAAAMFVFSVQQKLADYPHLEAATMDDRLVLLGIFIANLQVMTTTTFDSLDEFSKIASKTGVDWKRRGPLDEFWDLVAKDKRSRAFVFNMFNRAAQLTVDPGFFDAMTYNIDIATRVTDHVLATYGLKADTPLERSNLIENVVYHMVQMCRFCVVDADNTGELSLEEFIGTLMSEGDAEVFREHVSQVSDQQQNLFVHYNFDFINGRAKMAKLHNRKALEAINEKYNEVLDTFMIVDTNGSGEVSLEEFLQHAYITTPLTALNMTR</sequence>
<dbReference type="VEuPathDB" id="PiroplasmaDB:BOVATA_006810"/>
<feature type="transmembrane region" description="Helical" evidence="2">
    <location>
        <begin position="12"/>
        <end position="33"/>
    </location>
</feature>
<dbReference type="SMART" id="SM00054">
    <property type="entry name" value="EFh"/>
    <property type="match status" value="2"/>
</dbReference>
<dbReference type="Proteomes" id="UP000236319">
    <property type="component" value="Unassembled WGS sequence"/>
</dbReference>
<evidence type="ECO:0000256" key="2">
    <source>
        <dbReference type="SAM" id="Phobius"/>
    </source>
</evidence>
<evidence type="ECO:0000313" key="4">
    <source>
        <dbReference type="EMBL" id="GBE59188.1"/>
    </source>
</evidence>
<keyword evidence="1" id="KW-0106">Calcium</keyword>
<dbReference type="GeneID" id="39872958"/>
<organism evidence="4 5">
    <name type="scientific">Babesia ovata</name>
    <dbReference type="NCBI Taxonomy" id="189622"/>
    <lineage>
        <taxon>Eukaryota</taxon>
        <taxon>Sar</taxon>
        <taxon>Alveolata</taxon>
        <taxon>Apicomplexa</taxon>
        <taxon>Aconoidasida</taxon>
        <taxon>Piroplasmida</taxon>
        <taxon>Babesiidae</taxon>
        <taxon>Babesia</taxon>
    </lineage>
</organism>
<evidence type="ECO:0000256" key="1">
    <source>
        <dbReference type="ARBA" id="ARBA00022837"/>
    </source>
</evidence>
<proteinExistence type="predicted"/>
<dbReference type="AlphaFoldDB" id="A0A2H6K887"/>
<dbReference type="PROSITE" id="PS00018">
    <property type="entry name" value="EF_HAND_1"/>
    <property type="match status" value="2"/>
</dbReference>
<dbReference type="InterPro" id="IPR002048">
    <property type="entry name" value="EF_hand_dom"/>
</dbReference>
<keyword evidence="2" id="KW-1133">Transmembrane helix</keyword>
<dbReference type="SUPFAM" id="SSF47473">
    <property type="entry name" value="EF-hand"/>
    <property type="match status" value="1"/>
</dbReference>
<feature type="domain" description="EF-hand" evidence="3">
    <location>
        <begin position="507"/>
        <end position="542"/>
    </location>
</feature>
<accession>A0A2H6K887</accession>
<name>A0A2H6K887_9APIC</name>
<evidence type="ECO:0000259" key="3">
    <source>
        <dbReference type="PROSITE" id="PS50222"/>
    </source>
</evidence>
<protein>
    <submittedName>
        <fullName evidence="4">EF-Hand calcium binding protein</fullName>
    </submittedName>
</protein>
<dbReference type="InterPro" id="IPR011992">
    <property type="entry name" value="EF-hand-dom_pair"/>
</dbReference>
<dbReference type="Pfam" id="PF13202">
    <property type="entry name" value="EF-hand_5"/>
    <property type="match status" value="1"/>
</dbReference>